<reference evidence="1" key="1">
    <citation type="journal article" date="2020" name="Stud. Mycol.">
        <title>101 Dothideomycetes genomes: a test case for predicting lifestyles and emergence of pathogens.</title>
        <authorList>
            <person name="Haridas S."/>
            <person name="Albert R."/>
            <person name="Binder M."/>
            <person name="Bloem J."/>
            <person name="Labutti K."/>
            <person name="Salamov A."/>
            <person name="Andreopoulos B."/>
            <person name="Baker S."/>
            <person name="Barry K."/>
            <person name="Bills G."/>
            <person name="Bluhm B."/>
            <person name="Cannon C."/>
            <person name="Castanera R."/>
            <person name="Culley D."/>
            <person name="Daum C."/>
            <person name="Ezra D."/>
            <person name="Gonzalez J."/>
            <person name="Henrissat B."/>
            <person name="Kuo A."/>
            <person name="Liang C."/>
            <person name="Lipzen A."/>
            <person name="Lutzoni F."/>
            <person name="Magnuson J."/>
            <person name="Mondo S."/>
            <person name="Nolan M."/>
            <person name="Ohm R."/>
            <person name="Pangilinan J."/>
            <person name="Park H.-J."/>
            <person name="Ramirez L."/>
            <person name="Alfaro M."/>
            <person name="Sun H."/>
            <person name="Tritt A."/>
            <person name="Yoshinaga Y."/>
            <person name="Zwiers L.-H."/>
            <person name="Turgeon B."/>
            <person name="Goodwin S."/>
            <person name="Spatafora J."/>
            <person name="Crous P."/>
            <person name="Grigoriev I."/>
        </authorList>
    </citation>
    <scope>NUCLEOTIDE SEQUENCE</scope>
    <source>
        <strain evidence="1">ATCC 200398</strain>
    </source>
</reference>
<name>A0ACB6QLA9_9PLEO</name>
<protein>
    <submittedName>
        <fullName evidence="1">Uncharacterized protein</fullName>
    </submittedName>
</protein>
<gene>
    <name evidence="1" type="ORF">BDR25DRAFT_358465</name>
</gene>
<comment type="caution">
    <text evidence="1">The sequence shown here is derived from an EMBL/GenBank/DDBJ whole genome shotgun (WGS) entry which is preliminary data.</text>
</comment>
<evidence type="ECO:0000313" key="1">
    <source>
        <dbReference type="EMBL" id="KAF2467754.1"/>
    </source>
</evidence>
<accession>A0ACB6QLA9</accession>
<dbReference type="EMBL" id="MU003519">
    <property type="protein sequence ID" value="KAF2467754.1"/>
    <property type="molecule type" value="Genomic_DNA"/>
</dbReference>
<organism evidence="1 2">
    <name type="scientific">Lindgomyces ingoldianus</name>
    <dbReference type="NCBI Taxonomy" id="673940"/>
    <lineage>
        <taxon>Eukaryota</taxon>
        <taxon>Fungi</taxon>
        <taxon>Dikarya</taxon>
        <taxon>Ascomycota</taxon>
        <taxon>Pezizomycotina</taxon>
        <taxon>Dothideomycetes</taxon>
        <taxon>Pleosporomycetidae</taxon>
        <taxon>Pleosporales</taxon>
        <taxon>Lindgomycetaceae</taxon>
        <taxon>Lindgomyces</taxon>
    </lineage>
</organism>
<proteinExistence type="predicted"/>
<sequence>MVTVVRSRRSGDLSDLIERSAALAGDVVPAQYRAVFATTPSIRPPIAFIDALIPPIRHYLSLVRRLRQQQNKDSKMQKTKETNKHEKQRLQFQSTFPPIHKHRYPDLDLEASISATKLKSDQSSNSDLILRNLPSPCHSLAERRIRNGITLQTFKSPKKLSSEPT</sequence>
<keyword evidence="2" id="KW-1185">Reference proteome</keyword>
<dbReference type="Proteomes" id="UP000799755">
    <property type="component" value="Unassembled WGS sequence"/>
</dbReference>
<evidence type="ECO:0000313" key="2">
    <source>
        <dbReference type="Proteomes" id="UP000799755"/>
    </source>
</evidence>